<dbReference type="GO" id="GO:0003723">
    <property type="term" value="F:RNA binding"/>
    <property type="evidence" value="ECO:0007669"/>
    <property type="project" value="InterPro"/>
</dbReference>
<dbReference type="InterPro" id="IPR006145">
    <property type="entry name" value="PsdUridine_synth_RsuA/RluA"/>
</dbReference>
<dbReference type="GO" id="GO:0001522">
    <property type="term" value="P:pseudouridine synthesis"/>
    <property type="evidence" value="ECO:0007669"/>
    <property type="project" value="InterPro"/>
</dbReference>
<evidence type="ECO:0000259" key="2">
    <source>
        <dbReference type="Pfam" id="PF00849"/>
    </source>
</evidence>
<protein>
    <recommendedName>
        <fullName evidence="2">Pseudouridine synthase RsuA/RluA-like domain-containing protein</fullName>
    </recommendedName>
</protein>
<reference evidence="3 4" key="1">
    <citation type="journal article" date="2024" name="Science">
        <title>Giant polyketide synthase enzymes in the biosynthesis of giant marine polyether toxins.</title>
        <authorList>
            <person name="Fallon T.R."/>
            <person name="Shende V.V."/>
            <person name="Wierzbicki I.H."/>
            <person name="Pendleton A.L."/>
            <person name="Watervoot N.F."/>
            <person name="Auber R.P."/>
            <person name="Gonzalez D.J."/>
            <person name="Wisecaver J.H."/>
            <person name="Moore B.S."/>
        </authorList>
    </citation>
    <scope>NUCLEOTIDE SEQUENCE [LARGE SCALE GENOMIC DNA]</scope>
    <source>
        <strain evidence="3 4">12B1</strain>
    </source>
</reference>
<dbReference type="InterPro" id="IPR020094">
    <property type="entry name" value="TruA/RsuA/RluB/E/F_N"/>
</dbReference>
<name>A0AB34K246_PRYPA</name>
<keyword evidence="4" id="KW-1185">Reference proteome</keyword>
<evidence type="ECO:0000313" key="4">
    <source>
        <dbReference type="Proteomes" id="UP001515480"/>
    </source>
</evidence>
<accession>A0AB34K246</accession>
<dbReference type="InterPro" id="IPR020103">
    <property type="entry name" value="PsdUridine_synth_cat_dom_sf"/>
</dbReference>
<dbReference type="PANTHER" id="PTHR47683:SF2">
    <property type="entry name" value="RNA-BINDING S4 DOMAIN-CONTAINING PROTEIN"/>
    <property type="match status" value="1"/>
</dbReference>
<evidence type="ECO:0000313" key="3">
    <source>
        <dbReference type="EMBL" id="KAL1527437.1"/>
    </source>
</evidence>
<feature type="domain" description="Pseudouridine synthase RsuA/RluA-like" evidence="2">
    <location>
        <begin position="32"/>
        <end position="188"/>
    </location>
</feature>
<dbReference type="Pfam" id="PF00849">
    <property type="entry name" value="PseudoU_synth_2"/>
    <property type="match status" value="1"/>
</dbReference>
<evidence type="ECO:0000256" key="1">
    <source>
        <dbReference type="ARBA" id="ARBA00023235"/>
    </source>
</evidence>
<dbReference type="Gene3D" id="3.30.70.580">
    <property type="entry name" value="Pseudouridine synthase I, catalytic domain, N-terminal subdomain"/>
    <property type="match status" value="1"/>
</dbReference>
<dbReference type="GO" id="GO:0009982">
    <property type="term" value="F:pseudouridine synthase activity"/>
    <property type="evidence" value="ECO:0007669"/>
    <property type="project" value="InterPro"/>
</dbReference>
<gene>
    <name evidence="3" type="ORF">AB1Y20_016103</name>
</gene>
<comment type="caution">
    <text evidence="3">The sequence shown here is derived from an EMBL/GenBank/DDBJ whole genome shotgun (WGS) entry which is preliminary data.</text>
</comment>
<sequence>MRASLLAAASATAAAAALLLFLAARRRRPRVYVALYKPRLTLCAWHDARTGGGASRASLGGLPLRLPPALHVVGRLDRGSEGLLLCTDDGRFTRDVLQGGVPKRYWAEVRGKPSEETLAKMARGGLRMRNGNGVRMSLPAEVRVLEWELVAKAGLPDPPRGDGVERTTWLEVTLCQGLNQQVRRMTKHAGHATVRLVRVAVGDLSLMTLGLRPGEWTYVRREDVLRSERPASAA</sequence>
<keyword evidence="1" id="KW-0413">Isomerase</keyword>
<organism evidence="3 4">
    <name type="scientific">Prymnesium parvum</name>
    <name type="common">Toxic golden alga</name>
    <dbReference type="NCBI Taxonomy" id="97485"/>
    <lineage>
        <taxon>Eukaryota</taxon>
        <taxon>Haptista</taxon>
        <taxon>Haptophyta</taxon>
        <taxon>Prymnesiophyceae</taxon>
        <taxon>Prymnesiales</taxon>
        <taxon>Prymnesiaceae</taxon>
        <taxon>Prymnesium</taxon>
    </lineage>
</organism>
<dbReference type="SUPFAM" id="SSF55120">
    <property type="entry name" value="Pseudouridine synthase"/>
    <property type="match status" value="1"/>
</dbReference>
<dbReference type="PANTHER" id="PTHR47683">
    <property type="entry name" value="PSEUDOURIDINE SYNTHASE FAMILY PROTEIN-RELATED"/>
    <property type="match status" value="1"/>
</dbReference>
<dbReference type="AlphaFoldDB" id="A0AB34K246"/>
<dbReference type="InterPro" id="IPR042092">
    <property type="entry name" value="PsdUridine_s_RsuA/RluB/E/F_cat"/>
</dbReference>
<dbReference type="Proteomes" id="UP001515480">
    <property type="component" value="Unassembled WGS sequence"/>
</dbReference>
<proteinExistence type="predicted"/>
<dbReference type="InterPro" id="IPR050343">
    <property type="entry name" value="RsuA_PseudoU_synthase"/>
</dbReference>
<dbReference type="EMBL" id="JBGBPQ010000003">
    <property type="protein sequence ID" value="KAL1527437.1"/>
    <property type="molecule type" value="Genomic_DNA"/>
</dbReference>
<dbReference type="Gene3D" id="3.30.70.1560">
    <property type="entry name" value="Alpha-L RNA-binding motif"/>
    <property type="match status" value="1"/>
</dbReference>